<proteinExistence type="inferred from homology"/>
<evidence type="ECO:0000256" key="2">
    <source>
        <dbReference type="ARBA" id="ARBA00022723"/>
    </source>
</evidence>
<evidence type="ECO:0000313" key="6">
    <source>
        <dbReference type="EMBL" id="CEA16067.1"/>
    </source>
</evidence>
<evidence type="ECO:0000313" key="7">
    <source>
        <dbReference type="Proteomes" id="UP000032417"/>
    </source>
</evidence>
<dbReference type="AlphaFoldDB" id="A0A098C2A9"/>
<evidence type="ECO:0008006" key="8">
    <source>
        <dbReference type="Google" id="ProtNLM"/>
    </source>
</evidence>
<comment type="cofactor">
    <cofactor evidence="1">
        <name>Zn(2+)</name>
        <dbReference type="ChEBI" id="CHEBI:29105"/>
    </cofactor>
</comment>
<dbReference type="Gene3D" id="3.40.50.10310">
    <property type="entry name" value="Creatininase"/>
    <property type="match status" value="1"/>
</dbReference>
<dbReference type="PANTHER" id="PTHR35005">
    <property type="entry name" value="3-DEHYDRO-SCYLLO-INOSOSE HYDROLASE"/>
    <property type="match status" value="1"/>
</dbReference>
<evidence type="ECO:0000256" key="5">
    <source>
        <dbReference type="ARBA" id="ARBA00024029"/>
    </source>
</evidence>
<gene>
    <name evidence="6" type="ORF">ING2E5B_1317</name>
</gene>
<dbReference type="GO" id="GO:0009231">
    <property type="term" value="P:riboflavin biosynthetic process"/>
    <property type="evidence" value="ECO:0007669"/>
    <property type="project" value="TreeGrafter"/>
</dbReference>
<dbReference type="HOGENOM" id="CLU_055029_3_1_10"/>
<dbReference type="InterPro" id="IPR003785">
    <property type="entry name" value="Creatininase/forma_Hydrolase"/>
</dbReference>
<dbReference type="OrthoDB" id="9801445at2"/>
<organism evidence="6 7">
    <name type="scientific">Fermentimonas caenicola</name>
    <dbReference type="NCBI Taxonomy" id="1562970"/>
    <lineage>
        <taxon>Bacteria</taxon>
        <taxon>Pseudomonadati</taxon>
        <taxon>Bacteroidota</taxon>
        <taxon>Bacteroidia</taxon>
        <taxon>Bacteroidales</taxon>
        <taxon>Dysgonomonadaceae</taxon>
        <taxon>Fermentimonas</taxon>
    </lineage>
</organism>
<dbReference type="Proteomes" id="UP000032417">
    <property type="component" value="Chromosome 1"/>
</dbReference>
<dbReference type="InterPro" id="IPR024087">
    <property type="entry name" value="Creatininase-like_sf"/>
</dbReference>
<dbReference type="SUPFAM" id="SSF102215">
    <property type="entry name" value="Creatininase"/>
    <property type="match status" value="1"/>
</dbReference>
<keyword evidence="2" id="KW-0479">Metal-binding</keyword>
<evidence type="ECO:0000256" key="4">
    <source>
        <dbReference type="ARBA" id="ARBA00022833"/>
    </source>
</evidence>
<dbReference type="EMBL" id="LN515532">
    <property type="protein sequence ID" value="CEA16067.1"/>
    <property type="molecule type" value="Genomic_DNA"/>
</dbReference>
<dbReference type="GO" id="GO:0046872">
    <property type="term" value="F:metal ion binding"/>
    <property type="evidence" value="ECO:0007669"/>
    <property type="project" value="UniProtKB-KW"/>
</dbReference>
<dbReference type="PANTHER" id="PTHR35005:SF1">
    <property type="entry name" value="2-AMINO-5-FORMYLAMINO-6-RIBOSYLAMINOPYRIMIDIN-4(3H)-ONE 5'-MONOPHOSPHATE DEFORMYLASE"/>
    <property type="match status" value="1"/>
</dbReference>
<comment type="similarity">
    <text evidence="5">Belongs to the creatininase superfamily.</text>
</comment>
<dbReference type="KEGG" id="pbt:ING2E5B_1317"/>
<reference evidence="6 7" key="1">
    <citation type="submission" date="2014-08" db="EMBL/GenBank/DDBJ databases">
        <authorList>
            <person name="Wibberg D."/>
        </authorList>
    </citation>
    <scope>NUCLEOTIDE SEQUENCE [LARGE SCALE GENOMIC DNA]</scope>
    <source>
        <strain evidence="7">ING2-E5B</strain>
    </source>
</reference>
<dbReference type="PATRIC" id="fig|1562970.3.peg.1303"/>
<keyword evidence="4" id="KW-0862">Zinc</keyword>
<dbReference type="GO" id="GO:0016811">
    <property type="term" value="F:hydrolase activity, acting on carbon-nitrogen (but not peptide) bonds, in linear amides"/>
    <property type="evidence" value="ECO:0007669"/>
    <property type="project" value="TreeGrafter"/>
</dbReference>
<accession>A0A098C2A9</accession>
<dbReference type="Pfam" id="PF02633">
    <property type="entry name" value="Creatininase"/>
    <property type="match status" value="1"/>
</dbReference>
<evidence type="ECO:0000256" key="3">
    <source>
        <dbReference type="ARBA" id="ARBA00022801"/>
    </source>
</evidence>
<protein>
    <recommendedName>
        <fullName evidence="8">Creatininase</fullName>
    </recommendedName>
</protein>
<evidence type="ECO:0000256" key="1">
    <source>
        <dbReference type="ARBA" id="ARBA00001947"/>
    </source>
</evidence>
<keyword evidence="3" id="KW-0378">Hydrolase</keyword>
<dbReference type="STRING" id="1562970.ING2E5B_1317"/>
<sequence>MSRKSFLNIPLTNWGEVIKHEYDIAILPWGAVEPHNYHLPYLTDCILTYEIAGDAAEAAYEKGVTCMVMSPVYFGSQNIGQWNKPFCVHTRTETQKYILTDIVTSLQAQGLNKLVIINGHGGNTFKPYVRDLNMAFPDFRIVIVDWWTLEPTQDYFEEKPDEHAGEQETSVMLHYHPELVNMDNAGDGYVKPVNVSALNKKIGWTPRNWDEVSEDTGIGNPKKSTAEKGRRYVEVVVKKITELLVDLKSVE</sequence>
<keyword evidence="7" id="KW-1185">Reference proteome</keyword>
<name>A0A098C2A9_9BACT</name>